<name>A0A6N7EKH4_9MICO</name>
<comment type="caution">
    <text evidence="2">The sequence shown here is derived from an EMBL/GenBank/DDBJ whole genome shotgun (WGS) entry which is preliminary data.</text>
</comment>
<reference evidence="2 3" key="1">
    <citation type="submission" date="2019-10" db="EMBL/GenBank/DDBJ databases">
        <title>Georgenia wutianyii sp. nov. and Georgenia yuyongxinii sp. nov. isolated from plateau pika (Ochotona curzoniae) in the Qinghai-Tibet plateau of China.</title>
        <authorList>
            <person name="Tian Z."/>
        </authorList>
    </citation>
    <scope>NUCLEOTIDE SEQUENCE [LARGE SCALE GENOMIC DNA]</scope>
    <source>
        <strain evidence="2 3">JCM 19765</strain>
    </source>
</reference>
<proteinExistence type="predicted"/>
<keyword evidence="3" id="KW-1185">Reference proteome</keyword>
<gene>
    <name evidence="2" type="ORF">GB881_12855</name>
</gene>
<evidence type="ECO:0000256" key="1">
    <source>
        <dbReference type="SAM" id="MobiDB-lite"/>
    </source>
</evidence>
<feature type="region of interest" description="Disordered" evidence="1">
    <location>
        <begin position="1"/>
        <end position="61"/>
    </location>
</feature>
<feature type="compositionally biased region" description="Low complexity" evidence="1">
    <location>
        <begin position="46"/>
        <end position="61"/>
    </location>
</feature>
<dbReference type="RefSeq" id="WP_227659445.1">
    <property type="nucleotide sequence ID" value="NZ_WHPC01000055.1"/>
</dbReference>
<protein>
    <submittedName>
        <fullName evidence="2">Uncharacterized protein</fullName>
    </submittedName>
</protein>
<accession>A0A6N7EKH4</accession>
<evidence type="ECO:0000313" key="2">
    <source>
        <dbReference type="EMBL" id="MPV37921.1"/>
    </source>
</evidence>
<organism evidence="2 3">
    <name type="scientific">Georgenia subflava</name>
    <dbReference type="NCBI Taxonomy" id="1622177"/>
    <lineage>
        <taxon>Bacteria</taxon>
        <taxon>Bacillati</taxon>
        <taxon>Actinomycetota</taxon>
        <taxon>Actinomycetes</taxon>
        <taxon>Micrococcales</taxon>
        <taxon>Bogoriellaceae</taxon>
        <taxon>Georgenia</taxon>
    </lineage>
</organism>
<evidence type="ECO:0000313" key="3">
    <source>
        <dbReference type="Proteomes" id="UP000437709"/>
    </source>
</evidence>
<sequence>MSTTTPGTGGDTPPPPPPGPDDTSRTTTLRRSLADRLQGDGGAGRPAGTAPSASSAAPAPA</sequence>
<dbReference type="Proteomes" id="UP000437709">
    <property type="component" value="Unassembled WGS sequence"/>
</dbReference>
<dbReference type="AlphaFoldDB" id="A0A6N7EKH4"/>
<dbReference type="EMBL" id="WHPC01000055">
    <property type="protein sequence ID" value="MPV37921.1"/>
    <property type="molecule type" value="Genomic_DNA"/>
</dbReference>
<feature type="non-terminal residue" evidence="2">
    <location>
        <position position="61"/>
    </location>
</feature>